<evidence type="ECO:0000256" key="11">
    <source>
        <dbReference type="RuleBase" id="RU003357"/>
    </source>
</evidence>
<dbReference type="SUPFAM" id="SSF49464">
    <property type="entry name" value="Carboxypeptidase regulatory domain-like"/>
    <property type="match status" value="1"/>
</dbReference>
<evidence type="ECO:0000256" key="4">
    <source>
        <dbReference type="ARBA" id="ARBA00022692"/>
    </source>
</evidence>
<dbReference type="AlphaFoldDB" id="A0A928YRH4"/>
<dbReference type="InterPro" id="IPR012910">
    <property type="entry name" value="Plug_dom"/>
</dbReference>
<dbReference type="PROSITE" id="PS52016">
    <property type="entry name" value="TONB_DEPENDENT_REC_3"/>
    <property type="match status" value="1"/>
</dbReference>
<keyword evidence="5" id="KW-0732">Signal</keyword>
<keyword evidence="2 10" id="KW-0813">Transport</keyword>
<evidence type="ECO:0000256" key="7">
    <source>
        <dbReference type="ARBA" id="ARBA00023136"/>
    </source>
</evidence>
<keyword evidence="4 10" id="KW-0812">Transmembrane</keyword>
<accession>A0A928YRH4</accession>
<dbReference type="Proteomes" id="UP000616201">
    <property type="component" value="Unassembled WGS sequence"/>
</dbReference>
<keyword evidence="8 14" id="KW-0675">Receptor</keyword>
<dbReference type="Pfam" id="PF13715">
    <property type="entry name" value="CarbopepD_reg_2"/>
    <property type="match status" value="1"/>
</dbReference>
<dbReference type="Pfam" id="PF07715">
    <property type="entry name" value="Plug"/>
    <property type="match status" value="1"/>
</dbReference>
<feature type="domain" description="TonB-dependent receptor-like beta-barrel" evidence="12">
    <location>
        <begin position="345"/>
        <end position="747"/>
    </location>
</feature>
<keyword evidence="7 10" id="KW-0472">Membrane</keyword>
<evidence type="ECO:0000256" key="9">
    <source>
        <dbReference type="ARBA" id="ARBA00023237"/>
    </source>
</evidence>
<reference evidence="14" key="1">
    <citation type="submission" date="2018-02" db="EMBL/GenBank/DDBJ databases">
        <authorList>
            <person name="Vasarhelyi B.M."/>
            <person name="Deshmukh S."/>
            <person name="Balint B."/>
            <person name="Kukolya J."/>
        </authorList>
    </citation>
    <scope>NUCLEOTIDE SEQUENCE</scope>
    <source>
        <strain evidence="14">KB22</strain>
    </source>
</reference>
<evidence type="ECO:0000313" key="15">
    <source>
        <dbReference type="Proteomes" id="UP000616201"/>
    </source>
</evidence>
<organism evidence="14 15">
    <name type="scientific">Sphingobacterium hungaricum</name>
    <dbReference type="NCBI Taxonomy" id="2082723"/>
    <lineage>
        <taxon>Bacteria</taxon>
        <taxon>Pseudomonadati</taxon>
        <taxon>Bacteroidota</taxon>
        <taxon>Sphingobacteriia</taxon>
        <taxon>Sphingobacteriales</taxon>
        <taxon>Sphingobacteriaceae</taxon>
        <taxon>Sphingobacterium</taxon>
    </lineage>
</organism>
<evidence type="ECO:0000256" key="8">
    <source>
        <dbReference type="ARBA" id="ARBA00023170"/>
    </source>
</evidence>
<dbReference type="InterPro" id="IPR000531">
    <property type="entry name" value="Beta-barrel_TonB"/>
</dbReference>
<comment type="caution">
    <text evidence="14">The sequence shown here is derived from an EMBL/GenBank/DDBJ whole genome shotgun (WGS) entry which is preliminary data.</text>
</comment>
<dbReference type="SUPFAM" id="SSF56935">
    <property type="entry name" value="Porins"/>
    <property type="match status" value="1"/>
</dbReference>
<evidence type="ECO:0000256" key="10">
    <source>
        <dbReference type="PROSITE-ProRule" id="PRU01360"/>
    </source>
</evidence>
<dbReference type="Pfam" id="PF00593">
    <property type="entry name" value="TonB_dep_Rec_b-barrel"/>
    <property type="match status" value="1"/>
</dbReference>
<keyword evidence="9 10" id="KW-0998">Cell outer membrane</keyword>
<dbReference type="PANTHER" id="PTHR30069">
    <property type="entry name" value="TONB-DEPENDENT OUTER MEMBRANE RECEPTOR"/>
    <property type="match status" value="1"/>
</dbReference>
<dbReference type="RefSeq" id="WP_196937144.1">
    <property type="nucleotide sequence ID" value="NZ_MU158698.1"/>
</dbReference>
<evidence type="ECO:0000256" key="5">
    <source>
        <dbReference type="ARBA" id="ARBA00022729"/>
    </source>
</evidence>
<comment type="subcellular location">
    <subcellularLocation>
        <location evidence="1 10">Cell outer membrane</location>
        <topology evidence="1 10">Multi-pass membrane protein</topology>
    </subcellularLocation>
</comment>
<evidence type="ECO:0000256" key="6">
    <source>
        <dbReference type="ARBA" id="ARBA00023077"/>
    </source>
</evidence>
<dbReference type="GO" id="GO:0015344">
    <property type="term" value="F:siderophore uptake transmembrane transporter activity"/>
    <property type="evidence" value="ECO:0007669"/>
    <property type="project" value="TreeGrafter"/>
</dbReference>
<gene>
    <name evidence="14" type="ORF">C4F49_16620</name>
</gene>
<keyword evidence="3 10" id="KW-1134">Transmembrane beta strand</keyword>
<dbReference type="EMBL" id="PRDK01000009">
    <property type="protein sequence ID" value="MBE8715301.1"/>
    <property type="molecule type" value="Genomic_DNA"/>
</dbReference>
<dbReference type="GO" id="GO:0009279">
    <property type="term" value="C:cell outer membrane"/>
    <property type="evidence" value="ECO:0007669"/>
    <property type="project" value="UniProtKB-SubCell"/>
</dbReference>
<keyword evidence="6 11" id="KW-0798">TonB box</keyword>
<dbReference type="Gene3D" id="2.60.40.1120">
    <property type="entry name" value="Carboxypeptidase-like, regulatory domain"/>
    <property type="match status" value="1"/>
</dbReference>
<dbReference type="InterPro" id="IPR008969">
    <property type="entry name" value="CarboxyPept-like_regulatory"/>
</dbReference>
<comment type="similarity">
    <text evidence="10 11">Belongs to the TonB-dependent receptor family.</text>
</comment>
<evidence type="ECO:0000313" key="14">
    <source>
        <dbReference type="EMBL" id="MBE8715301.1"/>
    </source>
</evidence>
<dbReference type="InterPro" id="IPR037066">
    <property type="entry name" value="Plug_dom_sf"/>
</dbReference>
<dbReference type="PANTHER" id="PTHR30069:SF29">
    <property type="entry name" value="HEMOGLOBIN AND HEMOGLOBIN-HAPTOGLOBIN-BINDING PROTEIN 1-RELATED"/>
    <property type="match status" value="1"/>
</dbReference>
<evidence type="ECO:0000256" key="1">
    <source>
        <dbReference type="ARBA" id="ARBA00004571"/>
    </source>
</evidence>
<sequence>MHKFLLLLIGLTFAIGQNKAQSSACQLTLEGSVIDISSQKPINGLSIRLNDSVYSTTTTQDGRFLIENVCPRKYVISIHGIGYEPFVETIELKNGKTVLQFSVQNNSIAIEEVAVQGKQAESKTLQTYRLSEQEKAERKGKNLSEQLTALAGVTLLSTGTTIQKPVINGLHSQRVLVLNQGVRQEGQQWGAEHAPEIDPFTAGYLEVSKGAQAVRYGADALAGVVLLTPSKIDTTKILVGQVDVIGISNGRGLTSNVQLEGNRFFVPRLSWRLQASAKKQGNSKTADYYLGNTGVEELNFSGLFQYALPKGKLEAYISRFSTSMGIFAGAHASTGEDILARIANGRPFETYSFSYDIGAPKQEVSHTLAKLKYDHHFSPNSSLSLQYGFQQNHRQEYDVRRVESDDVPMADMLLRTQTLDAIYAISNYKFGLQGTIQINNNVPGTGTTPIIPNFDNHTLGAFAIGEFQRKNYLIELGLRYDYRYFDVAGYRYDYANPDENGVVQQYLLTDQRQFHNVSGTAGISYPISERLIWKSNAGLAWRAPSANELYSDGLHHGSGTYEIGDPNLKSEKGLKWVNHFGYQWNRLQVHADVYGQYIADYIYANPDPDSIRQTIRGTFPVFTFHQNNALFYGIDAQARYKFLQEKLIYSVQFSLVRAKNIDSNTFLPYIPSDRLSQSLQWNLSENNLLTKNYLKLTHDYVSQQTRYEPESDYAYPPGAYHLLAFHAGTSLPIKQQALAIHFAVENLTNNLYKDYMDRFRYYAHQLGRNISLRITYNF</sequence>
<proteinExistence type="inferred from homology"/>
<evidence type="ECO:0000256" key="2">
    <source>
        <dbReference type="ARBA" id="ARBA00022448"/>
    </source>
</evidence>
<evidence type="ECO:0000256" key="3">
    <source>
        <dbReference type="ARBA" id="ARBA00022452"/>
    </source>
</evidence>
<evidence type="ECO:0000259" key="12">
    <source>
        <dbReference type="Pfam" id="PF00593"/>
    </source>
</evidence>
<feature type="domain" description="TonB-dependent receptor plug" evidence="13">
    <location>
        <begin position="128"/>
        <end position="224"/>
    </location>
</feature>
<keyword evidence="15" id="KW-1185">Reference proteome</keyword>
<dbReference type="Gene3D" id="2.170.130.10">
    <property type="entry name" value="TonB-dependent receptor, plug domain"/>
    <property type="match status" value="1"/>
</dbReference>
<dbReference type="Gene3D" id="2.40.170.20">
    <property type="entry name" value="TonB-dependent receptor, beta-barrel domain"/>
    <property type="match status" value="1"/>
</dbReference>
<dbReference type="InterPro" id="IPR036942">
    <property type="entry name" value="Beta-barrel_TonB_sf"/>
</dbReference>
<name>A0A928YRH4_9SPHI</name>
<protein>
    <submittedName>
        <fullName evidence="14">TonB-dependent receptor</fullName>
    </submittedName>
</protein>
<evidence type="ECO:0000259" key="13">
    <source>
        <dbReference type="Pfam" id="PF07715"/>
    </source>
</evidence>
<dbReference type="InterPro" id="IPR039426">
    <property type="entry name" value="TonB-dep_rcpt-like"/>
</dbReference>
<dbReference type="GO" id="GO:0044718">
    <property type="term" value="P:siderophore transmembrane transport"/>
    <property type="evidence" value="ECO:0007669"/>
    <property type="project" value="TreeGrafter"/>
</dbReference>